<gene>
    <name evidence="4" type="primary">pip</name>
    <name evidence="4" type="ORF">Cocul_01925</name>
</gene>
<dbReference type="PRINTS" id="PR00793">
    <property type="entry name" value="PROAMNOPTASE"/>
</dbReference>
<feature type="domain" description="AB hydrolase-1" evidence="3">
    <location>
        <begin position="41"/>
        <end position="158"/>
    </location>
</feature>
<dbReference type="PANTHER" id="PTHR43248:SF2">
    <property type="entry name" value="PROLYL AMINOPEPTIDASE"/>
    <property type="match status" value="1"/>
</dbReference>
<dbReference type="SUPFAM" id="SSF53474">
    <property type="entry name" value="alpha/beta-Hydrolases"/>
    <property type="match status" value="1"/>
</dbReference>
<evidence type="ECO:0000256" key="2">
    <source>
        <dbReference type="ARBA" id="ARBA00022801"/>
    </source>
</evidence>
<dbReference type="InterPro" id="IPR000073">
    <property type="entry name" value="AB_hydrolase_1"/>
</dbReference>
<dbReference type="PANTHER" id="PTHR43248">
    <property type="entry name" value="2-SUCCINYL-6-HYDROXY-2,4-CYCLOHEXADIENE-1-CARBOXYLATE SYNTHASE"/>
    <property type="match status" value="1"/>
</dbReference>
<evidence type="ECO:0000259" key="3">
    <source>
        <dbReference type="Pfam" id="PF00561"/>
    </source>
</evidence>
<dbReference type="GO" id="GO:0006508">
    <property type="term" value="P:proteolysis"/>
    <property type="evidence" value="ECO:0007669"/>
    <property type="project" value="InterPro"/>
</dbReference>
<organism evidence="4 5">
    <name type="scientific">Corynebacterium oculi</name>
    <dbReference type="NCBI Taxonomy" id="1544416"/>
    <lineage>
        <taxon>Bacteria</taxon>
        <taxon>Bacillati</taxon>
        <taxon>Actinomycetota</taxon>
        <taxon>Actinomycetes</taxon>
        <taxon>Mycobacteriales</taxon>
        <taxon>Corynebacteriaceae</taxon>
        <taxon>Corynebacterium</taxon>
    </lineage>
</organism>
<dbReference type="GO" id="GO:0004177">
    <property type="term" value="F:aminopeptidase activity"/>
    <property type="evidence" value="ECO:0007669"/>
    <property type="project" value="UniProtKB-KW"/>
</dbReference>
<keyword evidence="4" id="KW-0031">Aminopeptidase</keyword>
<dbReference type="InterPro" id="IPR029058">
    <property type="entry name" value="AB_hydrolase_fold"/>
</dbReference>
<reference evidence="4 5" key="1">
    <citation type="submission" date="2015-10" db="EMBL/GenBank/DDBJ databases">
        <title>Corynebacteirum lowii and Corynebacterium oculi species nova, derived from human clinical disease and and emended description of Corynebacterium mastiditis.</title>
        <authorList>
            <person name="Bernard K."/>
            <person name="Pacheco A.L."/>
            <person name="Mcdougall C."/>
            <person name="Burtx T."/>
            <person name="Weibe D."/>
            <person name="Tyler S."/>
            <person name="Olson A.B."/>
            <person name="Cnockaert M."/>
            <person name="Eguchi H."/>
            <person name="Kuwahara T."/>
            <person name="Nakayama-Imaohji H."/>
            <person name="Boudewijins M."/>
            <person name="Van Hoecke F."/>
            <person name="Bernier A.-M."/>
            <person name="Vandamme P."/>
        </authorList>
    </citation>
    <scope>NUCLEOTIDE SEQUENCE [LARGE SCALE GENOMIC DNA]</scope>
    <source>
        <strain evidence="4 5">NML 130210</strain>
    </source>
</reference>
<keyword evidence="4" id="KW-0645">Protease</keyword>
<dbReference type="AlphaFoldDB" id="A0A0Q0TXS8"/>
<accession>A0A0Q0TXS8</accession>
<dbReference type="STRING" id="1544416.Cocul_01925"/>
<dbReference type="InterPro" id="IPR051601">
    <property type="entry name" value="Serine_prot/Carboxylest_S33"/>
</dbReference>
<dbReference type="OrthoDB" id="9796770at2"/>
<name>A0A0Q0TXS8_9CORY</name>
<evidence type="ECO:0000256" key="1">
    <source>
        <dbReference type="ARBA" id="ARBA00010088"/>
    </source>
</evidence>
<dbReference type="RefSeq" id="WP_150114436.1">
    <property type="nucleotide sequence ID" value="NZ_LKST01000003.1"/>
</dbReference>
<evidence type="ECO:0000313" key="4">
    <source>
        <dbReference type="EMBL" id="KQB83852.1"/>
    </source>
</evidence>
<sequence>MKNLSVSEHTITVPLNRADPQDPRRIEIFARVLSRDPNQPYLLYLQGGPGYEAPRLWPAWIRVALERYQVVLLDQRGTGRSTPVGVPQAADYLRHLRADAIVEDAEDLREHLDLSRWSVLGQSFGGFSTLRYLSTHPDSLDQAFFTGGLPSLTHSPEEIYAATYASMKRHTEDYYRRFPEHRPRVAALMERAARGELVLPDAEVVTPSRLRSIGHLLGTNDGWIQLHGLLDLPWDAPTFGHDLAAALPFTGRNPLYYVLHESCYANGTTTDWAAHRALPQEYRDDPTLLTGEHVHPEWLDSVPAFLPWKTIAQEIAETAWPRLYDPAAIRDAHGAAAIYAKDAYVPLEFSLDTARLMPALRTLITSEHEHNGLSASGGEILRHLFDLSEGARLR</sequence>
<protein>
    <submittedName>
        <fullName evidence="4">Proline iminopeptidase</fullName>
        <ecNumber evidence="4">3.4.11.5</ecNumber>
    </submittedName>
</protein>
<keyword evidence="5" id="KW-1185">Reference proteome</keyword>
<dbReference type="EMBL" id="LKST01000003">
    <property type="protein sequence ID" value="KQB83852.1"/>
    <property type="molecule type" value="Genomic_DNA"/>
</dbReference>
<dbReference type="PATRIC" id="fig|1544416.3.peg.1925"/>
<dbReference type="Gene3D" id="3.40.50.1820">
    <property type="entry name" value="alpha/beta hydrolase"/>
    <property type="match status" value="1"/>
</dbReference>
<dbReference type="Pfam" id="PF00561">
    <property type="entry name" value="Abhydrolase_1"/>
    <property type="match status" value="1"/>
</dbReference>
<comment type="caution">
    <text evidence="4">The sequence shown here is derived from an EMBL/GenBank/DDBJ whole genome shotgun (WGS) entry which is preliminary data.</text>
</comment>
<proteinExistence type="inferred from homology"/>
<dbReference type="Proteomes" id="UP000050517">
    <property type="component" value="Unassembled WGS sequence"/>
</dbReference>
<comment type="similarity">
    <text evidence="1">Belongs to the peptidase S33 family.</text>
</comment>
<dbReference type="EC" id="3.4.11.5" evidence="4"/>
<dbReference type="InterPro" id="IPR002410">
    <property type="entry name" value="Peptidase_S33"/>
</dbReference>
<evidence type="ECO:0000313" key="5">
    <source>
        <dbReference type="Proteomes" id="UP000050517"/>
    </source>
</evidence>
<keyword evidence="2 4" id="KW-0378">Hydrolase</keyword>